<evidence type="ECO:0000313" key="3">
    <source>
        <dbReference type="Proteomes" id="UP000634136"/>
    </source>
</evidence>
<keyword evidence="3" id="KW-1185">Reference proteome</keyword>
<sequence length="84" mass="9483">MWLLTHLPSSSSSAQDEENRLHCESKDERHHVSLQPPSATSFIMPKSDGSDPISSGREARVLPQRNWKLKSTFLKSNPIPFPID</sequence>
<comment type="caution">
    <text evidence="2">The sequence shown here is derived from an EMBL/GenBank/DDBJ whole genome shotgun (WGS) entry which is preliminary data.</text>
</comment>
<evidence type="ECO:0000256" key="1">
    <source>
        <dbReference type="SAM" id="MobiDB-lite"/>
    </source>
</evidence>
<protein>
    <submittedName>
        <fullName evidence="2">Uncharacterized protein</fullName>
    </submittedName>
</protein>
<feature type="region of interest" description="Disordered" evidence="1">
    <location>
        <begin position="1"/>
        <end position="56"/>
    </location>
</feature>
<reference evidence="2" key="1">
    <citation type="submission" date="2020-09" db="EMBL/GenBank/DDBJ databases">
        <title>Genome-Enabled Discovery of Anthraquinone Biosynthesis in Senna tora.</title>
        <authorList>
            <person name="Kang S.-H."/>
            <person name="Pandey R.P."/>
            <person name="Lee C.-M."/>
            <person name="Sim J.-S."/>
            <person name="Jeong J.-T."/>
            <person name="Choi B.-S."/>
            <person name="Jung M."/>
            <person name="Ginzburg D."/>
            <person name="Zhao K."/>
            <person name="Won S.Y."/>
            <person name="Oh T.-J."/>
            <person name="Yu Y."/>
            <person name="Kim N.-H."/>
            <person name="Lee O.R."/>
            <person name="Lee T.-H."/>
            <person name="Bashyal P."/>
            <person name="Kim T.-S."/>
            <person name="Lee W.-H."/>
            <person name="Kawkins C."/>
            <person name="Kim C.-K."/>
            <person name="Kim J.S."/>
            <person name="Ahn B.O."/>
            <person name="Rhee S.Y."/>
            <person name="Sohng J.K."/>
        </authorList>
    </citation>
    <scope>NUCLEOTIDE SEQUENCE</scope>
    <source>
        <tissue evidence="2">Leaf</tissue>
    </source>
</reference>
<accession>A0A834XF12</accession>
<organism evidence="2 3">
    <name type="scientific">Senna tora</name>
    <dbReference type="NCBI Taxonomy" id="362788"/>
    <lineage>
        <taxon>Eukaryota</taxon>
        <taxon>Viridiplantae</taxon>
        <taxon>Streptophyta</taxon>
        <taxon>Embryophyta</taxon>
        <taxon>Tracheophyta</taxon>
        <taxon>Spermatophyta</taxon>
        <taxon>Magnoliopsida</taxon>
        <taxon>eudicotyledons</taxon>
        <taxon>Gunneridae</taxon>
        <taxon>Pentapetalae</taxon>
        <taxon>rosids</taxon>
        <taxon>fabids</taxon>
        <taxon>Fabales</taxon>
        <taxon>Fabaceae</taxon>
        <taxon>Caesalpinioideae</taxon>
        <taxon>Cassia clade</taxon>
        <taxon>Senna</taxon>
    </lineage>
</organism>
<proteinExistence type="predicted"/>
<feature type="compositionally biased region" description="Basic and acidic residues" evidence="1">
    <location>
        <begin position="17"/>
        <end position="31"/>
    </location>
</feature>
<evidence type="ECO:0000313" key="2">
    <source>
        <dbReference type="EMBL" id="KAF7844058.1"/>
    </source>
</evidence>
<name>A0A834XF12_9FABA</name>
<dbReference type="EMBL" id="JAAIUW010000001">
    <property type="protein sequence ID" value="KAF7844058.1"/>
    <property type="molecule type" value="Genomic_DNA"/>
</dbReference>
<dbReference type="Proteomes" id="UP000634136">
    <property type="component" value="Unassembled WGS sequence"/>
</dbReference>
<gene>
    <name evidence="2" type="ORF">G2W53_000963</name>
</gene>
<dbReference type="AlphaFoldDB" id="A0A834XF12"/>